<evidence type="ECO:0000313" key="7">
    <source>
        <dbReference type="EMBL" id="KAG7632993.1"/>
    </source>
</evidence>
<comment type="caution">
    <text evidence="7">The sequence shown here is derived from an EMBL/GenBank/DDBJ whole genome shotgun (WGS) entry which is preliminary data.</text>
</comment>
<accession>A0A8T2FFU5</accession>
<evidence type="ECO:0000256" key="2">
    <source>
        <dbReference type="ARBA" id="ARBA00022737"/>
    </source>
</evidence>
<dbReference type="InterPro" id="IPR032697">
    <property type="entry name" value="SQ_cyclase_N"/>
</dbReference>
<evidence type="ECO:0000313" key="8">
    <source>
        <dbReference type="Proteomes" id="UP000694251"/>
    </source>
</evidence>
<dbReference type="OrthoDB" id="21502at2759"/>
<reference evidence="7 8" key="1">
    <citation type="submission" date="2020-12" db="EMBL/GenBank/DDBJ databases">
        <title>Concerted genomic and epigenomic changes stabilize Arabidopsis allopolyploids.</title>
        <authorList>
            <person name="Chen Z."/>
        </authorList>
    </citation>
    <scope>NUCLEOTIDE SEQUENCE [LARGE SCALE GENOMIC DNA]</scope>
    <source>
        <strain evidence="7">As9502</strain>
        <tissue evidence="7">Leaf</tissue>
    </source>
</reference>
<organism evidence="7 8">
    <name type="scientific">Arabidopsis suecica</name>
    <name type="common">Swedish thale-cress</name>
    <name type="synonym">Cardaminopsis suecica</name>
    <dbReference type="NCBI Taxonomy" id="45249"/>
    <lineage>
        <taxon>Eukaryota</taxon>
        <taxon>Viridiplantae</taxon>
        <taxon>Streptophyta</taxon>
        <taxon>Embryophyta</taxon>
        <taxon>Tracheophyta</taxon>
        <taxon>Spermatophyta</taxon>
        <taxon>Magnoliopsida</taxon>
        <taxon>eudicotyledons</taxon>
        <taxon>Gunneridae</taxon>
        <taxon>Pentapetalae</taxon>
        <taxon>rosids</taxon>
        <taxon>malvids</taxon>
        <taxon>Brassicales</taxon>
        <taxon>Brassicaceae</taxon>
        <taxon>Camelineae</taxon>
        <taxon>Arabidopsis</taxon>
    </lineage>
</organism>
<keyword evidence="2" id="KW-0677">Repeat</keyword>
<dbReference type="EMBL" id="JAEFBJ010000003">
    <property type="protein sequence ID" value="KAG7632993.1"/>
    <property type="molecule type" value="Genomic_DNA"/>
</dbReference>
<dbReference type="PANTHER" id="PTHR11764">
    <property type="entry name" value="TERPENE CYCLASE/MUTASE FAMILY MEMBER"/>
    <property type="match status" value="1"/>
</dbReference>
<evidence type="ECO:0000259" key="6">
    <source>
        <dbReference type="Pfam" id="PF13249"/>
    </source>
</evidence>
<dbReference type="Pfam" id="PF13243">
    <property type="entry name" value="SQHop_cyclase_C"/>
    <property type="match status" value="2"/>
</dbReference>
<dbReference type="GO" id="GO:0016104">
    <property type="term" value="P:triterpenoid biosynthetic process"/>
    <property type="evidence" value="ECO:0007669"/>
    <property type="project" value="InterPro"/>
</dbReference>
<keyword evidence="3 4" id="KW-0413">Isomerase</keyword>
<dbReference type="InterPro" id="IPR032696">
    <property type="entry name" value="SQ_cyclase_C"/>
</dbReference>
<keyword evidence="8" id="KW-1185">Reference proteome</keyword>
<dbReference type="GO" id="GO:0005811">
    <property type="term" value="C:lipid droplet"/>
    <property type="evidence" value="ECO:0007669"/>
    <property type="project" value="InterPro"/>
</dbReference>
<dbReference type="NCBIfam" id="TIGR01787">
    <property type="entry name" value="squalene_cyclas"/>
    <property type="match status" value="1"/>
</dbReference>
<dbReference type="SFLD" id="SFLDG01016">
    <property type="entry name" value="Prenyltransferase_Like_2"/>
    <property type="match status" value="1"/>
</dbReference>
<dbReference type="Pfam" id="PF13249">
    <property type="entry name" value="SQHop_cyclase_N"/>
    <property type="match status" value="1"/>
</dbReference>
<sequence length="755" mass="86834">MFPFGLKDISSAIDLCSFAFILSLKRGSAVKIHSVNGQTIDNKKWKLRIGAKAGDDPHLCTTNNYLGRQIWEFDTNACSPEELFEVEKARRNFSDNRSQYKASADLLWRMQFLREKKFKQNIPRRYSLMMDIGLLKTLVACSSTLPLSYACISLAILIQSSLRSIAKRCCVICKTISFYVGETNDDGGWGLDVESHSSMFCTVLNYICLRIMEVDPDHDRKKSACARARKWIIDRGGATYTPLFGKACLSVLGVYEWSGCKPIPPEFWLFPSYFPINGGTVWIYFRDTFMALSYLYGKKFVATPTPLILQLRQELYPQTYADIVWTQARNRCAKEDLYYPQTFVQDLFWKSVHMFSENILNRWPFKKLIRERAIRRALELIHYHDEATQYITGGGVPKVFHMLACWAEGPESGYFKKHLARVSGFIWISEDGLKIQSFGSQIWDTALLLKVMLAADINDEIRSMLIKGYSFLRKSQLIENPPGDYIKMFRDISKGGWGFSDKDQGWPASDCTSESLECCLIFESMPSNFIDEKMDVERLYDAVNMLLYLQSENGGIAVWERASVKKWLEWLSPIEFMEDTILEHEYVECTGSAVVVLTRFMKHFPRHRTKEIEIFLAKAVNYIESLQMADGSWYGNWGVCFIYATFFAVRGGWGESFLSCPGKKYISLEGNKTNVVNTGQAMMVLIMSGQMERDPLPVHRAAKVLINSQMENGDFPQQELRGVYKMNVLLHYPTYRNIFSLWALTYYTKALRLLL</sequence>
<dbReference type="EC" id="5.4.99.-" evidence="4"/>
<dbReference type="CDD" id="cd02892">
    <property type="entry name" value="SQCY_1"/>
    <property type="match status" value="1"/>
</dbReference>
<dbReference type="PROSITE" id="PS01074">
    <property type="entry name" value="TERPENE_SYNTHASES"/>
    <property type="match status" value="1"/>
</dbReference>
<evidence type="ECO:0000256" key="1">
    <source>
        <dbReference type="ARBA" id="ARBA00009755"/>
    </source>
</evidence>
<dbReference type="Proteomes" id="UP000694251">
    <property type="component" value="Chromosome 3"/>
</dbReference>
<feature type="domain" description="Squalene cyclase C-terminal" evidence="5">
    <location>
        <begin position="440"/>
        <end position="650"/>
    </location>
</feature>
<dbReference type="AlphaFoldDB" id="A0A8T2FFU5"/>
<dbReference type="PANTHER" id="PTHR11764:SF57">
    <property type="entry name" value="TIRUCALLADIENOL SYNTHASE-RELATED"/>
    <property type="match status" value="1"/>
</dbReference>
<dbReference type="InterPro" id="IPR018333">
    <property type="entry name" value="Squalene_cyclase"/>
</dbReference>
<dbReference type="GO" id="GO:0042300">
    <property type="term" value="F:beta-amyrin synthase activity"/>
    <property type="evidence" value="ECO:0007669"/>
    <property type="project" value="TreeGrafter"/>
</dbReference>
<protein>
    <recommendedName>
        <fullName evidence="4">Terpene cyclase/mutase family member</fullName>
        <ecNumber evidence="4">5.4.99.-</ecNumber>
    </recommendedName>
</protein>
<dbReference type="FunFam" id="1.50.10.20:FF:000002">
    <property type="entry name" value="Terpene cyclase/mutase family member"/>
    <property type="match status" value="1"/>
</dbReference>
<evidence type="ECO:0000256" key="4">
    <source>
        <dbReference type="RuleBase" id="RU362003"/>
    </source>
</evidence>
<evidence type="ECO:0000256" key="3">
    <source>
        <dbReference type="ARBA" id="ARBA00023235"/>
    </source>
</evidence>
<proteinExistence type="inferred from homology"/>
<name>A0A8T2FFU5_ARASU</name>
<feature type="domain" description="Squalene cyclase N-terminal" evidence="6">
    <location>
        <begin position="178"/>
        <end position="409"/>
    </location>
</feature>
<dbReference type="InterPro" id="IPR002365">
    <property type="entry name" value="Terpene_synthase_CS"/>
</dbReference>
<feature type="domain" description="Squalene cyclase C-terminal" evidence="5">
    <location>
        <begin position="651"/>
        <end position="748"/>
    </location>
</feature>
<gene>
    <name evidence="7" type="ORF">ISN44_As03g030900</name>
</gene>
<evidence type="ECO:0000259" key="5">
    <source>
        <dbReference type="Pfam" id="PF13243"/>
    </source>
</evidence>
<comment type="similarity">
    <text evidence="1 4">Belongs to the terpene cyclase/mutase family.</text>
</comment>